<sequence length="130" mass="14351">MDPPPSRRERADASIPVPFFLCGSHCKTHTFTAESWPAVRSSRIYDDGTWFPTVHQPGSDDEQNIILYFHDDSFVIGYDRSAVCGFAASTLAKDFYAKISSFSSRLSSSHGCQFPAALQDAVTAYAYLLG</sequence>
<dbReference type="Proteomes" id="UP000664534">
    <property type="component" value="Unassembled WGS sequence"/>
</dbReference>
<dbReference type="OrthoDB" id="2152029at2759"/>
<keyword evidence="2" id="KW-1185">Reference proteome</keyword>
<dbReference type="AlphaFoldDB" id="A0A8H3F6A2"/>
<proteinExistence type="predicted"/>
<reference evidence="1" key="1">
    <citation type="submission" date="2021-03" db="EMBL/GenBank/DDBJ databases">
        <authorList>
            <person name="Tagirdzhanova G."/>
        </authorList>
    </citation>
    <scope>NUCLEOTIDE SEQUENCE</scope>
</reference>
<name>A0A8H3F6A2_9LECA</name>
<organism evidence="1 2">
    <name type="scientific">Imshaugia aleurites</name>
    <dbReference type="NCBI Taxonomy" id="172621"/>
    <lineage>
        <taxon>Eukaryota</taxon>
        <taxon>Fungi</taxon>
        <taxon>Dikarya</taxon>
        <taxon>Ascomycota</taxon>
        <taxon>Pezizomycotina</taxon>
        <taxon>Lecanoromycetes</taxon>
        <taxon>OSLEUM clade</taxon>
        <taxon>Lecanoromycetidae</taxon>
        <taxon>Lecanorales</taxon>
        <taxon>Lecanorineae</taxon>
        <taxon>Parmeliaceae</taxon>
        <taxon>Imshaugia</taxon>
    </lineage>
</organism>
<evidence type="ECO:0000313" key="2">
    <source>
        <dbReference type="Proteomes" id="UP000664534"/>
    </source>
</evidence>
<protein>
    <submittedName>
        <fullName evidence="1">Uncharacterized protein</fullName>
    </submittedName>
</protein>
<dbReference type="InterPro" id="IPR029058">
    <property type="entry name" value="AB_hydrolase_fold"/>
</dbReference>
<accession>A0A8H3F6A2</accession>
<dbReference type="Gene3D" id="3.40.50.1820">
    <property type="entry name" value="alpha/beta hydrolase"/>
    <property type="match status" value="1"/>
</dbReference>
<dbReference type="EMBL" id="CAJPDT010000020">
    <property type="protein sequence ID" value="CAF9918483.1"/>
    <property type="molecule type" value="Genomic_DNA"/>
</dbReference>
<evidence type="ECO:0000313" key="1">
    <source>
        <dbReference type="EMBL" id="CAF9918483.1"/>
    </source>
</evidence>
<gene>
    <name evidence="1" type="ORF">IMSHALPRED_004318</name>
</gene>
<comment type="caution">
    <text evidence="1">The sequence shown here is derived from an EMBL/GenBank/DDBJ whole genome shotgun (WGS) entry which is preliminary data.</text>
</comment>